<keyword evidence="2" id="KW-1185">Reference proteome</keyword>
<proteinExistence type="predicted"/>
<comment type="caution">
    <text evidence="1">The sequence shown here is derived from an EMBL/GenBank/DDBJ whole genome shotgun (WGS) entry which is preliminary data.</text>
</comment>
<dbReference type="Proteomes" id="UP000234323">
    <property type="component" value="Unassembled WGS sequence"/>
</dbReference>
<evidence type="ECO:0000313" key="2">
    <source>
        <dbReference type="Proteomes" id="UP000234323"/>
    </source>
</evidence>
<protein>
    <submittedName>
        <fullName evidence="1">Uncharacterized protein</fullName>
    </submittedName>
</protein>
<gene>
    <name evidence="1" type="ORF">RhiirA4_476465</name>
</gene>
<name>A0A2I1HBL2_9GLOM</name>
<evidence type="ECO:0000313" key="1">
    <source>
        <dbReference type="EMBL" id="PKY56281.1"/>
    </source>
</evidence>
<reference evidence="1 2" key="1">
    <citation type="submission" date="2015-10" db="EMBL/GenBank/DDBJ databases">
        <title>Genome analyses suggest a sexual origin of heterokaryosis in a supposedly ancient asexual fungus.</title>
        <authorList>
            <person name="Ropars J."/>
            <person name="Sedzielewska K."/>
            <person name="Noel J."/>
            <person name="Charron P."/>
            <person name="Farinelli L."/>
            <person name="Marton T."/>
            <person name="Kruger M."/>
            <person name="Pelin A."/>
            <person name="Brachmann A."/>
            <person name="Corradi N."/>
        </authorList>
    </citation>
    <scope>NUCLEOTIDE SEQUENCE [LARGE SCALE GENOMIC DNA]</scope>
    <source>
        <strain evidence="1 2">A4</strain>
    </source>
</reference>
<dbReference type="AlphaFoldDB" id="A0A2I1HBL2"/>
<accession>A0A2I1HBL2</accession>
<organism evidence="1 2">
    <name type="scientific">Rhizophagus irregularis</name>
    <dbReference type="NCBI Taxonomy" id="588596"/>
    <lineage>
        <taxon>Eukaryota</taxon>
        <taxon>Fungi</taxon>
        <taxon>Fungi incertae sedis</taxon>
        <taxon>Mucoromycota</taxon>
        <taxon>Glomeromycotina</taxon>
        <taxon>Glomeromycetes</taxon>
        <taxon>Glomerales</taxon>
        <taxon>Glomeraceae</taxon>
        <taxon>Rhizophagus</taxon>
    </lineage>
</organism>
<dbReference type="EMBL" id="LLXI01002128">
    <property type="protein sequence ID" value="PKY56281.1"/>
    <property type="molecule type" value="Genomic_DNA"/>
</dbReference>
<sequence>MKADWETFINFSEDIFIPINFFSESTEKQPIELPIEPLIELQLSYTDNLNTTSYQYKLCIDDNFND</sequence>